<dbReference type="EMBL" id="RPFL01000013">
    <property type="protein sequence ID" value="RPD87411.1"/>
    <property type="molecule type" value="Genomic_DNA"/>
</dbReference>
<reference evidence="3 4" key="1">
    <citation type="submission" date="2018-11" db="EMBL/GenBank/DDBJ databases">
        <title>Neisseria weixii sp. nov. isolated from the rectal contents of plateau pika (Ochotona cruzoniae).</title>
        <authorList>
            <person name="Zhang G."/>
        </authorList>
    </citation>
    <scope>NUCLEOTIDE SEQUENCE [LARGE SCALE GENOMIC DNA]</scope>
    <source>
        <strain evidence="3 4">10009</strain>
    </source>
</reference>
<accession>A0A3N4MUL8</accession>
<feature type="domain" description="4-oxalocrotonate tautomerase-like" evidence="2">
    <location>
        <begin position="2"/>
        <end position="52"/>
    </location>
</feature>
<sequence length="76" mass="8990">MPHIAIKCYPKGLNKQQLQSFADDLTAFISERLNTPDEWITIDYQELSESDWKEQVYDAEVKPNGGRFLRKPHYQF</sequence>
<dbReference type="InterPro" id="IPR004370">
    <property type="entry name" value="4-OT-like_dom"/>
</dbReference>
<protein>
    <submittedName>
        <fullName evidence="3">4-oxalocrotonate tautomerase</fullName>
    </submittedName>
</protein>
<dbReference type="AlphaFoldDB" id="A0A3N4MUL8"/>
<dbReference type="InterPro" id="IPR014347">
    <property type="entry name" value="Tautomerase/MIF_sf"/>
</dbReference>
<dbReference type="GO" id="GO:0016853">
    <property type="term" value="F:isomerase activity"/>
    <property type="evidence" value="ECO:0007669"/>
    <property type="project" value="UniProtKB-KW"/>
</dbReference>
<dbReference type="Proteomes" id="UP000272412">
    <property type="component" value="Unassembled WGS sequence"/>
</dbReference>
<organism evidence="3 4">
    <name type="scientific">Neisseria weixii</name>
    <dbReference type="NCBI Taxonomy" id="1853276"/>
    <lineage>
        <taxon>Bacteria</taxon>
        <taxon>Pseudomonadati</taxon>
        <taxon>Pseudomonadota</taxon>
        <taxon>Betaproteobacteria</taxon>
        <taxon>Neisseriales</taxon>
        <taxon>Neisseriaceae</taxon>
        <taxon>Neisseria</taxon>
    </lineage>
</organism>
<evidence type="ECO:0000313" key="3">
    <source>
        <dbReference type="EMBL" id="RPD87411.1"/>
    </source>
</evidence>
<evidence type="ECO:0000313" key="4">
    <source>
        <dbReference type="Proteomes" id="UP000272412"/>
    </source>
</evidence>
<evidence type="ECO:0000256" key="1">
    <source>
        <dbReference type="ARBA" id="ARBA00023235"/>
    </source>
</evidence>
<keyword evidence="1" id="KW-0413">Isomerase</keyword>
<dbReference type="SUPFAM" id="SSF55331">
    <property type="entry name" value="Tautomerase/MIF"/>
    <property type="match status" value="1"/>
</dbReference>
<evidence type="ECO:0000259" key="2">
    <source>
        <dbReference type="Pfam" id="PF01361"/>
    </source>
</evidence>
<proteinExistence type="predicted"/>
<name>A0A3N4MUL8_9NEIS</name>
<dbReference type="OrthoDB" id="8527422at2"/>
<dbReference type="RefSeq" id="WP_096294718.1">
    <property type="nucleotide sequence ID" value="NZ_CP023429.1"/>
</dbReference>
<dbReference type="Pfam" id="PF01361">
    <property type="entry name" value="Tautomerase"/>
    <property type="match status" value="1"/>
</dbReference>
<gene>
    <name evidence="3" type="ORF">EGK74_05845</name>
</gene>
<comment type="caution">
    <text evidence="3">The sequence shown here is derived from an EMBL/GenBank/DDBJ whole genome shotgun (WGS) entry which is preliminary data.</text>
</comment>
<dbReference type="Gene3D" id="3.30.429.10">
    <property type="entry name" value="Macrophage Migration Inhibitory Factor"/>
    <property type="match status" value="1"/>
</dbReference>
<dbReference type="KEGG" id="nwx:CGZ65_02675"/>
<keyword evidence="4" id="KW-1185">Reference proteome</keyword>